<keyword evidence="3" id="KW-1185">Reference proteome</keyword>
<evidence type="ECO:0008006" key="4">
    <source>
        <dbReference type="Google" id="ProtNLM"/>
    </source>
</evidence>
<dbReference type="Proteomes" id="UP000053424">
    <property type="component" value="Unassembled WGS sequence"/>
</dbReference>
<evidence type="ECO:0000256" key="1">
    <source>
        <dbReference type="SAM" id="SignalP"/>
    </source>
</evidence>
<proteinExistence type="predicted"/>
<feature type="signal peptide" evidence="1">
    <location>
        <begin position="1"/>
        <end position="20"/>
    </location>
</feature>
<feature type="chain" id="PRO_5002162758" description="Hydrophobin" evidence="1">
    <location>
        <begin position="21"/>
        <end position="96"/>
    </location>
</feature>
<protein>
    <recommendedName>
        <fullName evidence="4">Hydrophobin</fullName>
    </recommendedName>
</protein>
<sequence>MRGFTIPLSLVLALASIAVAVPTSPEVKPSTAVLNTEPAVLSAAVSVATLAPNVLGAQPDSAKRCNPPGASCNIFDDVCCHGWCIPVGIIVGFCSS</sequence>
<reference evidence="2 3" key="1">
    <citation type="submission" date="2014-04" db="EMBL/GenBank/DDBJ databases">
        <authorList>
            <consortium name="DOE Joint Genome Institute"/>
            <person name="Kuo A."/>
            <person name="Gay G."/>
            <person name="Dore J."/>
            <person name="Kohler A."/>
            <person name="Nagy L.G."/>
            <person name="Floudas D."/>
            <person name="Copeland A."/>
            <person name="Barry K.W."/>
            <person name="Cichocki N."/>
            <person name="Veneault-Fourrey C."/>
            <person name="LaButti K."/>
            <person name="Lindquist E.A."/>
            <person name="Lipzen A."/>
            <person name="Lundell T."/>
            <person name="Morin E."/>
            <person name="Murat C."/>
            <person name="Sun H."/>
            <person name="Tunlid A."/>
            <person name="Henrissat B."/>
            <person name="Grigoriev I.V."/>
            <person name="Hibbett D.S."/>
            <person name="Martin F."/>
            <person name="Nordberg H.P."/>
            <person name="Cantor M.N."/>
            <person name="Hua S.X."/>
        </authorList>
    </citation>
    <scope>NUCLEOTIDE SEQUENCE [LARGE SCALE GENOMIC DNA]</scope>
    <source>
        <strain evidence="3">h7</strain>
    </source>
</reference>
<evidence type="ECO:0000313" key="2">
    <source>
        <dbReference type="EMBL" id="KIM43919.1"/>
    </source>
</evidence>
<accession>A0A0C3CIF3</accession>
<dbReference type="HOGENOM" id="CLU_2359984_0_0_1"/>
<evidence type="ECO:0000313" key="3">
    <source>
        <dbReference type="Proteomes" id="UP000053424"/>
    </source>
</evidence>
<dbReference type="AlphaFoldDB" id="A0A0C3CIF3"/>
<dbReference type="OrthoDB" id="3110064at2759"/>
<organism evidence="2 3">
    <name type="scientific">Hebeloma cylindrosporum</name>
    <dbReference type="NCBI Taxonomy" id="76867"/>
    <lineage>
        <taxon>Eukaryota</taxon>
        <taxon>Fungi</taxon>
        <taxon>Dikarya</taxon>
        <taxon>Basidiomycota</taxon>
        <taxon>Agaricomycotina</taxon>
        <taxon>Agaricomycetes</taxon>
        <taxon>Agaricomycetidae</taxon>
        <taxon>Agaricales</taxon>
        <taxon>Agaricineae</taxon>
        <taxon>Hymenogastraceae</taxon>
        <taxon>Hebeloma</taxon>
    </lineage>
</organism>
<keyword evidence="1" id="KW-0732">Signal</keyword>
<reference evidence="3" key="2">
    <citation type="submission" date="2015-01" db="EMBL/GenBank/DDBJ databases">
        <title>Evolutionary Origins and Diversification of the Mycorrhizal Mutualists.</title>
        <authorList>
            <consortium name="DOE Joint Genome Institute"/>
            <consortium name="Mycorrhizal Genomics Consortium"/>
            <person name="Kohler A."/>
            <person name="Kuo A."/>
            <person name="Nagy L.G."/>
            <person name="Floudas D."/>
            <person name="Copeland A."/>
            <person name="Barry K.W."/>
            <person name="Cichocki N."/>
            <person name="Veneault-Fourrey C."/>
            <person name="LaButti K."/>
            <person name="Lindquist E.A."/>
            <person name="Lipzen A."/>
            <person name="Lundell T."/>
            <person name="Morin E."/>
            <person name="Murat C."/>
            <person name="Riley R."/>
            <person name="Ohm R."/>
            <person name="Sun H."/>
            <person name="Tunlid A."/>
            <person name="Henrissat B."/>
            <person name="Grigoriev I.V."/>
            <person name="Hibbett D.S."/>
            <person name="Martin F."/>
        </authorList>
    </citation>
    <scope>NUCLEOTIDE SEQUENCE [LARGE SCALE GENOMIC DNA]</scope>
    <source>
        <strain evidence="3">h7</strain>
    </source>
</reference>
<dbReference type="EMBL" id="KN831774">
    <property type="protein sequence ID" value="KIM43919.1"/>
    <property type="molecule type" value="Genomic_DNA"/>
</dbReference>
<name>A0A0C3CIF3_HEBCY</name>
<gene>
    <name evidence="2" type="ORF">M413DRAFT_371265</name>
</gene>